<organism evidence="1 2">
    <name type="scientific">Alistipes shahii</name>
    <dbReference type="NCBI Taxonomy" id="328814"/>
    <lineage>
        <taxon>Bacteria</taxon>
        <taxon>Pseudomonadati</taxon>
        <taxon>Bacteroidota</taxon>
        <taxon>Bacteroidia</taxon>
        <taxon>Bacteroidales</taxon>
        <taxon>Rikenellaceae</taxon>
        <taxon>Alistipes</taxon>
    </lineage>
</organism>
<reference evidence="1 2" key="1">
    <citation type="journal article" date="2019" name="Nat. Med.">
        <title>A library of human gut bacterial isolates paired with longitudinal multiomics data enables mechanistic microbiome research.</title>
        <authorList>
            <person name="Poyet M."/>
            <person name="Groussin M."/>
            <person name="Gibbons S.M."/>
            <person name="Avila-Pacheco J."/>
            <person name="Jiang X."/>
            <person name="Kearney S.M."/>
            <person name="Perrotta A.R."/>
            <person name="Berdy B."/>
            <person name="Zhao S."/>
            <person name="Lieberman T.D."/>
            <person name="Swanson P.K."/>
            <person name="Smith M."/>
            <person name="Roesemann S."/>
            <person name="Alexander J.E."/>
            <person name="Rich S.A."/>
            <person name="Livny J."/>
            <person name="Vlamakis H."/>
            <person name="Clish C."/>
            <person name="Bullock K."/>
            <person name="Deik A."/>
            <person name="Scott J."/>
            <person name="Pierce K.A."/>
            <person name="Xavier R.J."/>
            <person name="Alm E.J."/>
        </authorList>
    </citation>
    <scope>NUCLEOTIDE SEQUENCE [LARGE SCALE GENOMIC DNA]</scope>
    <source>
        <strain evidence="1 2">BIOML-A2</strain>
    </source>
</reference>
<dbReference type="EMBL" id="VVXK01000045">
    <property type="protein sequence ID" value="KAA2364313.1"/>
    <property type="molecule type" value="Genomic_DNA"/>
</dbReference>
<dbReference type="AlphaFoldDB" id="A0A5B3FSC2"/>
<evidence type="ECO:0000313" key="1">
    <source>
        <dbReference type="EMBL" id="KAA2364313.1"/>
    </source>
</evidence>
<protein>
    <submittedName>
        <fullName evidence="1">Uncharacterized protein</fullName>
    </submittedName>
</protein>
<comment type="caution">
    <text evidence="1">The sequence shown here is derived from an EMBL/GenBank/DDBJ whole genome shotgun (WGS) entry which is preliminary data.</text>
</comment>
<name>A0A5B3FSC2_9BACT</name>
<evidence type="ECO:0000313" key="2">
    <source>
        <dbReference type="Proteomes" id="UP000323567"/>
    </source>
</evidence>
<dbReference type="RefSeq" id="WP_149887952.1">
    <property type="nucleotide sequence ID" value="NZ_CP173706.1"/>
</dbReference>
<gene>
    <name evidence="1" type="ORF">F2Y13_15620</name>
</gene>
<sequence>MKRVIISLLFIITVLCGYFYEKQKTIVYQKEVNEGLQQYLNERNNDEERASSHVRKDVIDYTNQRLERREIAPSPLKQLKTQFMQPFKGRAFQELLDMSESLNSILHCDTLDVTQRASILSQITNKPYSEMNALVSEVDRCISECCDSPCFAAIQDSIIYSYTDETLDVYWYYKVQGQDSVLMFNMAEYKKDYPELYFLEDLTTDANMLNWKAMTTAFAASARQSSQLDDSIYKATFEQIYAMGFIVGLNDGDCTAQQLFERAKQTAGMTPQEILTENYQNDLPEMDSFGLIKQIHDPQEFYDLITGDQKDFGFYFMLKGYEAAIRVLGCDDLIRKKYNNNQQRIVQKCRELYSAAYSSSCKE</sequence>
<dbReference type="Proteomes" id="UP000323567">
    <property type="component" value="Unassembled WGS sequence"/>
</dbReference>
<accession>A0A5B3FSC2</accession>
<proteinExistence type="predicted"/>